<proteinExistence type="predicted"/>
<evidence type="ECO:0000313" key="2">
    <source>
        <dbReference type="Proteomes" id="UP000038045"/>
    </source>
</evidence>
<protein>
    <submittedName>
        <fullName evidence="3">Uncharacterized protein</fullName>
    </submittedName>
</protein>
<keyword evidence="1" id="KW-0472">Membrane</keyword>
<evidence type="ECO:0000256" key="1">
    <source>
        <dbReference type="SAM" id="Phobius"/>
    </source>
</evidence>
<accession>A0A0N4ZBX0</accession>
<evidence type="ECO:0000313" key="3">
    <source>
        <dbReference type="WBParaSite" id="PTRK_0000502600.1"/>
    </source>
</evidence>
<organism evidence="2 3">
    <name type="scientific">Parastrongyloides trichosuri</name>
    <name type="common">Possum-specific nematode worm</name>
    <dbReference type="NCBI Taxonomy" id="131310"/>
    <lineage>
        <taxon>Eukaryota</taxon>
        <taxon>Metazoa</taxon>
        <taxon>Ecdysozoa</taxon>
        <taxon>Nematoda</taxon>
        <taxon>Chromadorea</taxon>
        <taxon>Rhabditida</taxon>
        <taxon>Tylenchina</taxon>
        <taxon>Panagrolaimomorpha</taxon>
        <taxon>Strongyloidoidea</taxon>
        <taxon>Strongyloididae</taxon>
        <taxon>Parastrongyloides</taxon>
    </lineage>
</organism>
<keyword evidence="1" id="KW-1133">Transmembrane helix</keyword>
<sequence>MFFDVYNFFTTFFYELNVGVAYLICILIQQFLIAFGIANLLIDNSSPTKDMNNEFDFMSDKFSFRFNRLVESICIFILVNIINSLKFSFLLETNKFYNPCENILKEYLKYCLWFCFQTFVLYIGSALVLGVSLYMDRVHPILLIIIVILIFALIYIFKKHYIDPTLLLSNYYMDSYFLREKYPAIFWRITNIKIVSTTHRRNGYIEEEDDDNVNPEMLAAHFY</sequence>
<feature type="transmembrane region" description="Helical" evidence="1">
    <location>
        <begin position="141"/>
        <end position="157"/>
    </location>
</feature>
<keyword evidence="1" id="KW-0812">Transmembrane</keyword>
<feature type="transmembrane region" description="Helical" evidence="1">
    <location>
        <begin position="20"/>
        <end position="42"/>
    </location>
</feature>
<feature type="transmembrane region" description="Helical" evidence="1">
    <location>
        <begin position="69"/>
        <end position="90"/>
    </location>
</feature>
<name>A0A0N4ZBX0_PARTI</name>
<dbReference type="Proteomes" id="UP000038045">
    <property type="component" value="Unplaced"/>
</dbReference>
<feature type="transmembrane region" description="Helical" evidence="1">
    <location>
        <begin position="110"/>
        <end position="134"/>
    </location>
</feature>
<dbReference type="WBParaSite" id="PTRK_0000502600.1">
    <property type="protein sequence ID" value="PTRK_0000502600.1"/>
    <property type="gene ID" value="PTRK_0000502600"/>
</dbReference>
<dbReference type="AlphaFoldDB" id="A0A0N4ZBX0"/>
<reference evidence="3" key="1">
    <citation type="submission" date="2017-02" db="UniProtKB">
        <authorList>
            <consortium name="WormBaseParasite"/>
        </authorList>
    </citation>
    <scope>IDENTIFICATION</scope>
</reference>
<keyword evidence="2" id="KW-1185">Reference proteome</keyword>